<comment type="caution">
    <text evidence="6">The sequence shown here is derived from an EMBL/GenBank/DDBJ whole genome shotgun (WGS) entry which is preliminary data.</text>
</comment>
<dbReference type="PROSITE" id="PS51635">
    <property type="entry name" value="PNPLA"/>
    <property type="match status" value="1"/>
</dbReference>
<comment type="caution">
    <text evidence="4">Lacks conserved residue(s) required for the propagation of feature annotation.</text>
</comment>
<dbReference type="InterPro" id="IPR002641">
    <property type="entry name" value="PNPLA_dom"/>
</dbReference>
<feature type="active site" description="Proton acceptor" evidence="4">
    <location>
        <position position="198"/>
    </location>
</feature>
<proteinExistence type="predicted"/>
<feature type="short sequence motif" description="GXSXG" evidence="4">
    <location>
        <begin position="55"/>
        <end position="59"/>
    </location>
</feature>
<dbReference type="Gene3D" id="3.40.1090.10">
    <property type="entry name" value="Cytosolic phospholipase A2 catalytic domain"/>
    <property type="match status" value="2"/>
</dbReference>
<evidence type="ECO:0000256" key="1">
    <source>
        <dbReference type="ARBA" id="ARBA00022801"/>
    </source>
</evidence>
<evidence type="ECO:0000313" key="7">
    <source>
        <dbReference type="Proteomes" id="UP000177701"/>
    </source>
</evidence>
<dbReference type="GO" id="GO:0016787">
    <property type="term" value="F:hydrolase activity"/>
    <property type="evidence" value="ECO:0007669"/>
    <property type="project" value="UniProtKB-UniRule"/>
</dbReference>
<feature type="active site" description="Nucleophile" evidence="4">
    <location>
        <position position="57"/>
    </location>
</feature>
<feature type="short sequence motif" description="DGA/G" evidence="4">
    <location>
        <begin position="198"/>
        <end position="200"/>
    </location>
</feature>
<reference evidence="6 7" key="1">
    <citation type="journal article" date="2016" name="Nat. Commun.">
        <title>Thousands of microbial genomes shed light on interconnected biogeochemical processes in an aquifer system.</title>
        <authorList>
            <person name="Anantharaman K."/>
            <person name="Brown C.T."/>
            <person name="Hug L.A."/>
            <person name="Sharon I."/>
            <person name="Castelle C.J."/>
            <person name="Probst A.J."/>
            <person name="Thomas B.C."/>
            <person name="Singh A."/>
            <person name="Wilkins M.J."/>
            <person name="Karaoz U."/>
            <person name="Brodie E.L."/>
            <person name="Williams K.H."/>
            <person name="Hubbard S.S."/>
            <person name="Banfield J.F."/>
        </authorList>
    </citation>
    <scope>NUCLEOTIDE SEQUENCE [LARGE SCALE GENOMIC DNA]</scope>
</reference>
<sequence length="306" mass="34147">MVIVFVLLCSSVSSFSYSAPKIGLALGEGGRRFYLHIGVLKALKNEGIKVDYIAGTSIGSLIGGLYALWEDIDKIEKYALSLDFDKYYMSPREDIRLQNIDDTPFIIFYSEISKGKIDVELLKGLMDGKIIRDEIDRLTNWASFEYDLKIPFKVVTTDLITGEKVVIGEGRISNAIAASMSVPGLSIPFKFEDKMLVDGGLIDPVPVDVVREMGADLVIGVNLRDVQEDTLPVINNAVSILYRSVYIMLGELNNISANKADIVINPHYRGPLSYDMEKEKKLQLIKLGEEETKKIIPLLKKLINSY</sequence>
<evidence type="ECO:0000256" key="3">
    <source>
        <dbReference type="ARBA" id="ARBA00023098"/>
    </source>
</evidence>
<dbReference type="Proteomes" id="UP000177701">
    <property type="component" value="Unassembled WGS sequence"/>
</dbReference>
<dbReference type="GO" id="GO:0016042">
    <property type="term" value="P:lipid catabolic process"/>
    <property type="evidence" value="ECO:0007669"/>
    <property type="project" value="UniProtKB-UniRule"/>
</dbReference>
<protein>
    <recommendedName>
        <fullName evidence="5">PNPLA domain-containing protein</fullName>
    </recommendedName>
</protein>
<evidence type="ECO:0000259" key="5">
    <source>
        <dbReference type="PROSITE" id="PS51635"/>
    </source>
</evidence>
<dbReference type="InterPro" id="IPR016035">
    <property type="entry name" value="Acyl_Trfase/lysoPLipase"/>
</dbReference>
<gene>
    <name evidence="6" type="ORF">A2V47_08665</name>
</gene>
<organism evidence="6 7">
    <name type="scientific">Candidatus Sediminicultor quintus</name>
    <dbReference type="NCBI Taxonomy" id="1797291"/>
    <lineage>
        <taxon>Bacteria</taxon>
        <taxon>Pseudomonadati</taxon>
        <taxon>Atribacterota</taxon>
        <taxon>Candidatus Phoenicimicrobiia</taxon>
        <taxon>Candidatus Pheonicimicrobiales</taxon>
        <taxon>Candidatus Phoenicimicrobiaceae</taxon>
        <taxon>Candidatus Sediminicultor</taxon>
    </lineage>
</organism>
<evidence type="ECO:0000313" key="6">
    <source>
        <dbReference type="EMBL" id="OGD14152.1"/>
    </source>
</evidence>
<keyword evidence="1 4" id="KW-0378">Hydrolase</keyword>
<dbReference type="Pfam" id="PF01734">
    <property type="entry name" value="Patatin"/>
    <property type="match status" value="1"/>
</dbReference>
<name>A0A1F5A6F3_9BACT</name>
<dbReference type="InterPro" id="IPR050301">
    <property type="entry name" value="NTE"/>
</dbReference>
<evidence type="ECO:0000256" key="2">
    <source>
        <dbReference type="ARBA" id="ARBA00022963"/>
    </source>
</evidence>
<dbReference type="AlphaFoldDB" id="A0A1F5A6F3"/>
<accession>A0A1F5A6F3</accession>
<dbReference type="SUPFAM" id="SSF52151">
    <property type="entry name" value="FabD/lysophospholipase-like"/>
    <property type="match status" value="1"/>
</dbReference>
<dbReference type="EMBL" id="MEYH01000091">
    <property type="protein sequence ID" value="OGD14152.1"/>
    <property type="molecule type" value="Genomic_DNA"/>
</dbReference>
<dbReference type="PANTHER" id="PTHR14226:SF76">
    <property type="entry name" value="NTE FAMILY PROTEIN RSSA"/>
    <property type="match status" value="1"/>
</dbReference>
<feature type="domain" description="PNPLA" evidence="5">
    <location>
        <begin position="24"/>
        <end position="211"/>
    </location>
</feature>
<keyword evidence="2 4" id="KW-0442">Lipid degradation</keyword>
<evidence type="ECO:0000256" key="4">
    <source>
        <dbReference type="PROSITE-ProRule" id="PRU01161"/>
    </source>
</evidence>
<dbReference type="PANTHER" id="PTHR14226">
    <property type="entry name" value="NEUROPATHY TARGET ESTERASE/SWISS CHEESE D.MELANOGASTER"/>
    <property type="match status" value="1"/>
</dbReference>
<dbReference type="STRING" id="1797291.A2V47_08665"/>
<keyword evidence="3 4" id="KW-0443">Lipid metabolism</keyword>